<organism evidence="2 3">
    <name type="scientific">Sphingomonas paeninsulae</name>
    <dbReference type="NCBI Taxonomy" id="2319844"/>
    <lineage>
        <taxon>Bacteria</taxon>
        <taxon>Pseudomonadati</taxon>
        <taxon>Pseudomonadota</taxon>
        <taxon>Alphaproteobacteria</taxon>
        <taxon>Sphingomonadales</taxon>
        <taxon>Sphingomonadaceae</taxon>
        <taxon>Sphingomonas</taxon>
    </lineage>
</organism>
<feature type="compositionally biased region" description="Basic residues" evidence="1">
    <location>
        <begin position="126"/>
        <end position="137"/>
    </location>
</feature>
<dbReference type="AlphaFoldDB" id="A0A494THC9"/>
<evidence type="ECO:0000313" key="2">
    <source>
        <dbReference type="EMBL" id="AYJ85231.1"/>
    </source>
</evidence>
<dbReference type="EMBL" id="CP032828">
    <property type="protein sequence ID" value="AYJ85231.1"/>
    <property type="molecule type" value="Genomic_DNA"/>
</dbReference>
<gene>
    <name evidence="2" type="ORF">D3Y57_04185</name>
</gene>
<sequence>MSRVKRQDRLVRLRTIERRSAVSIAAEALAQVDRTTDQIARLELLSQAISPGAGVLLGGGLAAAGEYVTRLANGYLITERRLYRQTLEADAAHKRYAVTDVRLQVAERLLDIARRSAERDDELRRERKRPARARPAR</sequence>
<proteinExistence type="predicted"/>
<dbReference type="GeneID" id="39491631"/>
<accession>A0A494THC9</accession>
<name>A0A494THC9_SPHPE</name>
<evidence type="ECO:0000256" key="1">
    <source>
        <dbReference type="SAM" id="MobiDB-lite"/>
    </source>
</evidence>
<evidence type="ECO:0000313" key="3">
    <source>
        <dbReference type="Proteomes" id="UP000276254"/>
    </source>
</evidence>
<reference evidence="2 3" key="1">
    <citation type="submission" date="2018-09" db="EMBL/GenBank/DDBJ databases">
        <title>Sphingomonas peninsula sp. nov., isolated from fildes peninsula, Antarctic soil.</title>
        <authorList>
            <person name="Yingchao G."/>
        </authorList>
    </citation>
    <scope>NUCLEOTIDE SEQUENCE [LARGE SCALE GENOMIC DNA]</scope>
    <source>
        <strain evidence="2 3">YZ-8</strain>
        <plasmid evidence="2 3">unnamed1</plasmid>
    </source>
</reference>
<dbReference type="RefSeq" id="WP_121151621.1">
    <property type="nucleotide sequence ID" value="NZ_CP032828.1"/>
</dbReference>
<feature type="region of interest" description="Disordered" evidence="1">
    <location>
        <begin position="118"/>
        <end position="137"/>
    </location>
</feature>
<dbReference type="Proteomes" id="UP000276254">
    <property type="component" value="Plasmid unnamed1"/>
</dbReference>
<keyword evidence="3" id="KW-1185">Reference proteome</keyword>
<evidence type="ECO:0008006" key="4">
    <source>
        <dbReference type="Google" id="ProtNLM"/>
    </source>
</evidence>
<dbReference type="KEGG" id="spha:D3Y57_04185"/>
<keyword evidence="2" id="KW-0614">Plasmid</keyword>
<geneLocation type="plasmid" evidence="2">
    <name>unnamed1</name>
</geneLocation>
<protein>
    <recommendedName>
        <fullName evidence="4">Flagellar FliJ protein</fullName>
    </recommendedName>
</protein>